<protein>
    <submittedName>
        <fullName evidence="2">Uncharacterized protein</fullName>
    </submittedName>
</protein>
<evidence type="ECO:0000256" key="1">
    <source>
        <dbReference type="SAM" id="SignalP"/>
    </source>
</evidence>
<feature type="chain" id="PRO_5045985692" evidence="1">
    <location>
        <begin position="22"/>
        <end position="308"/>
    </location>
</feature>
<comment type="caution">
    <text evidence="2">The sequence shown here is derived from an EMBL/GenBank/DDBJ whole genome shotgun (WGS) entry which is preliminary data.</text>
</comment>
<feature type="signal peptide" evidence="1">
    <location>
        <begin position="1"/>
        <end position="21"/>
    </location>
</feature>
<reference evidence="2" key="1">
    <citation type="submission" date="2023-10" db="EMBL/GenBank/DDBJ databases">
        <authorList>
            <person name="Chen Y."/>
            <person name="Shah S."/>
            <person name="Dougan E. K."/>
            <person name="Thang M."/>
            <person name="Chan C."/>
        </authorList>
    </citation>
    <scope>NUCLEOTIDE SEQUENCE [LARGE SCALE GENOMIC DNA]</scope>
</reference>
<keyword evidence="3" id="KW-1185">Reference proteome</keyword>
<dbReference type="Proteomes" id="UP001189429">
    <property type="component" value="Unassembled WGS sequence"/>
</dbReference>
<accession>A0ABN9RHZ3</accession>
<evidence type="ECO:0000313" key="3">
    <source>
        <dbReference type="Proteomes" id="UP001189429"/>
    </source>
</evidence>
<name>A0ABN9RHZ3_9DINO</name>
<sequence>MASTVRFLAALALLLFGHGAGTRDAGGCAPSEEAEQGLSCPLGEGDLRAALLEGLQDESPGVQLLQVRARAELGAAAVSVAAQSGAAGMSQHAVTEAEWNATRVSILQLQDVAGARFPLPAEIAPMLQLLRGLYDSSKQEIAAIGVREQKSKQFFAEKGSEHTRRLAEIDAHASRVSEGFHANETKDETRMWGYWQRVREREHHQFLTFLKIKHGMMQKLKDMIGVYETIVSGNATDAEIRRGIEHVSGGILELPAQKRCCTHVYTRGAGQGQSPPGHDGCSSQPVCTDGERMELHKGTAASAQGSSG</sequence>
<organism evidence="2 3">
    <name type="scientific">Prorocentrum cordatum</name>
    <dbReference type="NCBI Taxonomy" id="2364126"/>
    <lineage>
        <taxon>Eukaryota</taxon>
        <taxon>Sar</taxon>
        <taxon>Alveolata</taxon>
        <taxon>Dinophyceae</taxon>
        <taxon>Prorocentrales</taxon>
        <taxon>Prorocentraceae</taxon>
        <taxon>Prorocentrum</taxon>
    </lineage>
</organism>
<gene>
    <name evidence="2" type="ORF">PCOR1329_LOCUS19993</name>
</gene>
<proteinExistence type="predicted"/>
<dbReference type="EMBL" id="CAUYUJ010006446">
    <property type="protein sequence ID" value="CAK0817355.1"/>
    <property type="molecule type" value="Genomic_DNA"/>
</dbReference>
<evidence type="ECO:0000313" key="2">
    <source>
        <dbReference type="EMBL" id="CAK0817355.1"/>
    </source>
</evidence>
<keyword evidence="1" id="KW-0732">Signal</keyword>